<protein>
    <recommendedName>
        <fullName evidence="6">ASTRA-associated protein 1</fullName>
    </recommendedName>
</protein>
<feature type="region of interest" description="Disordered" evidence="8">
    <location>
        <begin position="381"/>
        <end position="425"/>
    </location>
</feature>
<gene>
    <name evidence="9" type="ORF">G6O67_004231</name>
</gene>
<dbReference type="PANTHER" id="PTHR19854">
    <property type="entry name" value="TRANSDUCIN BETA-LIKE 3"/>
    <property type="match status" value="1"/>
</dbReference>
<dbReference type="AlphaFoldDB" id="A0A8H4LY84"/>
<feature type="repeat" description="WD" evidence="7">
    <location>
        <begin position="435"/>
        <end position="450"/>
    </location>
</feature>
<evidence type="ECO:0000256" key="7">
    <source>
        <dbReference type="PROSITE-ProRule" id="PRU00221"/>
    </source>
</evidence>
<keyword evidence="2" id="KW-0677">Repeat</keyword>
<dbReference type="SMART" id="SM00320">
    <property type="entry name" value="WD40"/>
    <property type="match status" value="5"/>
</dbReference>
<sequence>MAESAPAPKNILRGHKAQIHAAAFIRDNERLVTADAEGYVVVWDLVVMRPAAVWRAHENSILGVEGWGRDRVITHGRDHKLIVWRLAEEDEQDLDVVLPVEHVAQPHRQPWILYLVEVNTLNFCSFAACTRRDRETLCGPDASSDILVAVPNTLASEAIDVFALPGQSRLYTVKSSLKNGLVMSLRLLHLAGCLTLLAGFEDGCASVQRLNAAGAWVMTYRSQAHSQPILSLDLDPSRECFFTSSADSMIVQHPIPTAPQSLTLRASASGQSVKDAGASLISSAEPVPSDASEAKGPDACRPTERLQEWKNPLKTINTKHSGQQSLRVRSDGKVFATAGWDSKIRVYSSKTLKELAVLQWHKVGAYAVAFADVGQANKSAASDQSSARQIARDSGAGLSRSSAAGSLVSSNGVVGNSRESVKDRRMRQARSTHWIVAGAKDGKVSLWDLY</sequence>
<dbReference type="Pfam" id="PF00400">
    <property type="entry name" value="WD40"/>
    <property type="match status" value="3"/>
</dbReference>
<name>A0A8H4LY84_9HYPO</name>
<dbReference type="EMBL" id="JAAVMX010000005">
    <property type="protein sequence ID" value="KAF4507768.1"/>
    <property type="molecule type" value="Genomic_DNA"/>
</dbReference>
<dbReference type="Proteomes" id="UP000557566">
    <property type="component" value="Unassembled WGS sequence"/>
</dbReference>
<dbReference type="InterPro" id="IPR015943">
    <property type="entry name" value="WD40/YVTN_repeat-like_dom_sf"/>
</dbReference>
<accession>A0A8H4LY84</accession>
<evidence type="ECO:0000313" key="10">
    <source>
        <dbReference type="Proteomes" id="UP000557566"/>
    </source>
</evidence>
<evidence type="ECO:0000313" key="9">
    <source>
        <dbReference type="EMBL" id="KAF4507768.1"/>
    </source>
</evidence>
<comment type="subunit">
    <text evidence="5">Component of the ASTRA chromatin remodeling machinery complex.</text>
</comment>
<reference evidence="9 10" key="1">
    <citation type="journal article" date="2020" name="Genome Biol. Evol.">
        <title>A new high-quality draft genome assembly of the Chinese cordyceps Ophiocordyceps sinensis.</title>
        <authorList>
            <person name="Shu R."/>
            <person name="Zhang J."/>
            <person name="Meng Q."/>
            <person name="Zhang H."/>
            <person name="Zhou G."/>
            <person name="Li M."/>
            <person name="Wu P."/>
            <person name="Zhao Y."/>
            <person name="Chen C."/>
            <person name="Qin Q."/>
        </authorList>
    </citation>
    <scope>NUCLEOTIDE SEQUENCE [LARGE SCALE GENOMIC DNA]</scope>
    <source>
        <strain evidence="9 10">IOZ07</strain>
    </source>
</reference>
<comment type="similarity">
    <text evidence="4">Belongs to the WD repeat ASA1 family.</text>
</comment>
<dbReference type="PROSITE" id="PS50294">
    <property type="entry name" value="WD_REPEATS_REGION"/>
    <property type="match status" value="1"/>
</dbReference>
<dbReference type="PANTHER" id="PTHR19854:SF1">
    <property type="entry name" value="GUANINE NUCLEOTIDE-BINDING PROTEIN SUBUNIT BETA-LIKE PROTEIN 1"/>
    <property type="match status" value="1"/>
</dbReference>
<dbReference type="InterPro" id="IPR019775">
    <property type="entry name" value="WD40_repeat_CS"/>
</dbReference>
<dbReference type="SUPFAM" id="SSF50978">
    <property type="entry name" value="WD40 repeat-like"/>
    <property type="match status" value="1"/>
</dbReference>
<keyword evidence="1 7" id="KW-0853">WD repeat</keyword>
<evidence type="ECO:0000256" key="3">
    <source>
        <dbReference type="ARBA" id="ARBA00037338"/>
    </source>
</evidence>
<evidence type="ECO:0000256" key="5">
    <source>
        <dbReference type="ARBA" id="ARBA00038749"/>
    </source>
</evidence>
<dbReference type="OrthoDB" id="7668193at2759"/>
<feature type="compositionally biased region" description="Low complexity" evidence="8">
    <location>
        <begin position="394"/>
        <end position="418"/>
    </location>
</feature>
<evidence type="ECO:0000256" key="1">
    <source>
        <dbReference type="ARBA" id="ARBA00022574"/>
    </source>
</evidence>
<dbReference type="PROSITE" id="PS50082">
    <property type="entry name" value="WD_REPEATS_2"/>
    <property type="match status" value="2"/>
</dbReference>
<comment type="function">
    <text evidence="3">Component of the ASTRA complex involved in chromatin remodeling.</text>
</comment>
<dbReference type="InterPro" id="IPR036322">
    <property type="entry name" value="WD40_repeat_dom_sf"/>
</dbReference>
<comment type="caution">
    <text evidence="9">The sequence shown here is derived from an EMBL/GenBank/DDBJ whole genome shotgun (WGS) entry which is preliminary data.</text>
</comment>
<keyword evidence="10" id="KW-1185">Reference proteome</keyword>
<proteinExistence type="inferred from homology"/>
<dbReference type="PROSITE" id="PS00678">
    <property type="entry name" value="WD_REPEATS_1"/>
    <property type="match status" value="1"/>
</dbReference>
<evidence type="ECO:0000256" key="4">
    <source>
        <dbReference type="ARBA" id="ARBA00037931"/>
    </source>
</evidence>
<evidence type="ECO:0000256" key="8">
    <source>
        <dbReference type="SAM" id="MobiDB-lite"/>
    </source>
</evidence>
<organism evidence="9 10">
    <name type="scientific">Ophiocordyceps sinensis</name>
    <dbReference type="NCBI Taxonomy" id="72228"/>
    <lineage>
        <taxon>Eukaryota</taxon>
        <taxon>Fungi</taxon>
        <taxon>Dikarya</taxon>
        <taxon>Ascomycota</taxon>
        <taxon>Pezizomycotina</taxon>
        <taxon>Sordariomycetes</taxon>
        <taxon>Hypocreomycetidae</taxon>
        <taxon>Hypocreales</taxon>
        <taxon>Ophiocordycipitaceae</taxon>
        <taxon>Ophiocordyceps</taxon>
    </lineage>
</organism>
<dbReference type="Gene3D" id="2.130.10.10">
    <property type="entry name" value="YVTN repeat-like/Quinoprotein amine dehydrogenase"/>
    <property type="match status" value="2"/>
</dbReference>
<dbReference type="InterPro" id="IPR001680">
    <property type="entry name" value="WD40_rpt"/>
</dbReference>
<evidence type="ECO:0000256" key="2">
    <source>
        <dbReference type="ARBA" id="ARBA00022737"/>
    </source>
</evidence>
<feature type="repeat" description="WD" evidence="7">
    <location>
        <begin position="12"/>
        <end position="45"/>
    </location>
</feature>
<evidence type="ECO:0000256" key="6">
    <source>
        <dbReference type="ARBA" id="ARBA00040563"/>
    </source>
</evidence>